<dbReference type="GO" id="GO:0004843">
    <property type="term" value="F:cysteine-type deubiquitinase activity"/>
    <property type="evidence" value="ECO:0007669"/>
    <property type="project" value="InterPro"/>
</dbReference>
<sequence>MNGEKTSDEKKVQDKIIDPENKKEEEKNNDAVDNLNEKNENIKDQLHLTNRSSSPDAEISTYFSRVLNKGHDIPSEGNNTVDNNTINNKQNEENSFDGVGGGNEENELNSSSEIPCLSSSLDERNDTNLPTYEEAVNIGDPPNYYESNRGAAASSSESPFFGFDRIRSVPKIPAIEYAPVVIPDVSDENGHTYVGLVNQAMTCYLNSLIQSLYMTPEFRNALFTWENSDLRSTDPCKSISFQLQKLFLLLLTSDQRALETKALTMSFGWNSNEAYDQHDVQEFCHIMFDALEHTWRKSNHKDLISKFYRGKIEDFVQCLNCNNERVKEDLFLDIPLTIKKFGSTYSFSSIEQCLKDFTTPEILNGNNKYQCEQCQSKQDAKKGLRYKTFPYILSMQLKRFDFNYENCSRIKLNDRVTFPDFLDLNSFIGDNNGNNKCSTESLTEEDTIKTSNEDDGPDLYGGTIIENEVVFCEPEMKEEKVKQLLKNGPYVYELFSVMVHQGNASGGHYFAYIKNMEQNRWFCFNDSNVSIANFQNIYDTFGSTSFRWGVNQSNAYMLMYRRVDEKLNEKFTKPLDLPPHLIEMQEKLLEEDRIMIEQQRIQDSLVTCLVKINLIRTPSCNRDADMAPFQLTYPPDTSLEFIHQDIVRNFPRFFEDYIGKPFKCTTETSRLLLCRSHNFDIMPYPEGIQFDTSVLSDINQEVLNEDARNRPEIFFLFDVIWEGYNDFLSYDSETNTNEIGVNLCLCLVDLDPTFQLGSLCQLDFAQKFYILENLKVSDLKRRISALLGFTYEDFEEQNDMRLIVEYCSEKFYESDYTHLDNDNMTMREIYDKYNYCQACHPIIYADCKKLSEDTLRDRELELSKSRYFKILVRKKFGHLVTVHFPDAKIRKRYGLSDFHNNLMYHDDDVTDSSSSLNYLPMDSKDSIGEEPSDNENSSTPSIGSDMSPNANNSANRSPIISDCERDSANGDRGDDSPYYNNIEEKMNLMSGSFSLKVGAKDECEWNTEDISNTNTHTQFSMENNYSQTYQSQNEPLNEPCFVDLVCENFTSNSAIFLIDRRGKLRDVCSKLSKYFEIPLSNFKLNRLTRDHTGILSTSYPICIESTSCIGDLLDSGDDLQIGLKLNLKKGEESVSVSLIQLNKDTIETTTAYCEIALSKNSTYEDAKNKLLKNIYTIDGLAFDGTRLRFLQFKDEKFSKITSISEFLDHTFVSRQTPCIYVQVFDEGDTPSIEANKNDWHFMYARRWLPSSSGFSDLINVPIPPPYKDDPLPYNKYNSNTHNYAVDEVPFDPSAKRRKPSQFYDDVSSSYLQTVEEHIVELLTQREGIKRKDLEFTKIFPSSSTDKWPFNIGKLSFIDQHIEFQNKLTFKRFTKNLDGCVVYFRDATEQSAEICPDRRKELYIEEKRHTTINVSRRVERPLRIKISTSISEN</sequence>
<feature type="region of interest" description="Disordered" evidence="2">
    <location>
        <begin position="914"/>
        <end position="980"/>
    </location>
</feature>
<dbReference type="WBParaSite" id="PTRK_0000115200.1">
    <property type="protein sequence ID" value="PTRK_0000115200.1"/>
    <property type="gene ID" value="PTRK_0000115200"/>
</dbReference>
<feature type="compositionally biased region" description="Low complexity" evidence="2">
    <location>
        <begin position="108"/>
        <end position="120"/>
    </location>
</feature>
<feature type="region of interest" description="Disordered" evidence="2">
    <location>
        <begin position="70"/>
        <end position="122"/>
    </location>
</feature>
<dbReference type="SUPFAM" id="SSF54001">
    <property type="entry name" value="Cysteine proteinases"/>
    <property type="match status" value="1"/>
</dbReference>
<dbReference type="InterPro" id="IPR038765">
    <property type="entry name" value="Papain-like_cys_pep_sf"/>
</dbReference>
<dbReference type="GO" id="GO:0005829">
    <property type="term" value="C:cytosol"/>
    <property type="evidence" value="ECO:0007669"/>
    <property type="project" value="TreeGrafter"/>
</dbReference>
<reference evidence="5" key="1">
    <citation type="submission" date="2017-02" db="UniProtKB">
        <authorList>
            <consortium name="WormBaseParasite"/>
        </authorList>
    </citation>
    <scope>IDENTIFICATION</scope>
</reference>
<feature type="compositionally biased region" description="Polar residues" evidence="2">
    <location>
        <begin position="934"/>
        <end position="946"/>
    </location>
</feature>
<dbReference type="InterPro" id="IPR001394">
    <property type="entry name" value="Peptidase_C19_UCH"/>
</dbReference>
<dbReference type="InterPro" id="IPR018200">
    <property type="entry name" value="USP_CS"/>
</dbReference>
<dbReference type="Gene3D" id="3.90.70.10">
    <property type="entry name" value="Cysteine proteinases"/>
    <property type="match status" value="1"/>
</dbReference>
<comment type="similarity">
    <text evidence="1">Belongs to the peptidase C19 family.</text>
</comment>
<dbReference type="Pfam" id="PF00443">
    <property type="entry name" value="UCH"/>
    <property type="match status" value="1"/>
</dbReference>
<dbReference type="InterPro" id="IPR050164">
    <property type="entry name" value="Peptidase_C19"/>
</dbReference>
<dbReference type="PANTHER" id="PTHR24006:SF702">
    <property type="entry name" value="UBIQUITIN CARBOXYL-TERMINAL HYDROLASE 47"/>
    <property type="match status" value="1"/>
</dbReference>
<dbReference type="PROSITE" id="PS50235">
    <property type="entry name" value="USP_3"/>
    <property type="match status" value="1"/>
</dbReference>
<feature type="region of interest" description="Disordered" evidence="2">
    <location>
        <begin position="1"/>
        <end position="56"/>
    </location>
</feature>
<dbReference type="InterPro" id="IPR028889">
    <property type="entry name" value="USP"/>
</dbReference>
<dbReference type="PROSITE" id="PS00972">
    <property type="entry name" value="USP_1"/>
    <property type="match status" value="1"/>
</dbReference>
<feature type="compositionally biased region" description="Basic and acidic residues" evidence="2">
    <location>
        <begin position="1"/>
        <end position="46"/>
    </location>
</feature>
<dbReference type="STRING" id="131310.A0A0N4Z2Q8"/>
<dbReference type="PANTHER" id="PTHR24006">
    <property type="entry name" value="UBIQUITIN CARBOXYL-TERMINAL HYDROLASE"/>
    <property type="match status" value="1"/>
</dbReference>
<evidence type="ECO:0000259" key="3">
    <source>
        <dbReference type="PROSITE" id="PS50235"/>
    </source>
</evidence>
<keyword evidence="4" id="KW-1185">Reference proteome</keyword>
<evidence type="ECO:0000256" key="2">
    <source>
        <dbReference type="SAM" id="MobiDB-lite"/>
    </source>
</evidence>
<dbReference type="PROSITE" id="PS00973">
    <property type="entry name" value="USP_2"/>
    <property type="match status" value="1"/>
</dbReference>
<feature type="domain" description="USP" evidence="3">
    <location>
        <begin position="194"/>
        <end position="563"/>
    </location>
</feature>
<proteinExistence type="inferred from homology"/>
<dbReference type="GO" id="GO:0016579">
    <property type="term" value="P:protein deubiquitination"/>
    <property type="evidence" value="ECO:0007669"/>
    <property type="project" value="InterPro"/>
</dbReference>
<accession>A0A0N4Z2Q8</accession>
<evidence type="ECO:0000256" key="1">
    <source>
        <dbReference type="ARBA" id="ARBA00009085"/>
    </source>
</evidence>
<feature type="compositionally biased region" description="Low complexity" evidence="2">
    <location>
        <begin position="947"/>
        <end position="961"/>
    </location>
</feature>
<organism evidence="4 5">
    <name type="scientific">Parastrongyloides trichosuri</name>
    <name type="common">Possum-specific nematode worm</name>
    <dbReference type="NCBI Taxonomy" id="131310"/>
    <lineage>
        <taxon>Eukaryota</taxon>
        <taxon>Metazoa</taxon>
        <taxon>Ecdysozoa</taxon>
        <taxon>Nematoda</taxon>
        <taxon>Chromadorea</taxon>
        <taxon>Rhabditida</taxon>
        <taxon>Tylenchina</taxon>
        <taxon>Panagrolaimomorpha</taxon>
        <taxon>Strongyloidoidea</taxon>
        <taxon>Strongyloididae</taxon>
        <taxon>Parastrongyloides</taxon>
    </lineage>
</organism>
<name>A0A0N4Z2Q8_PARTI</name>
<protein>
    <submittedName>
        <fullName evidence="5">USP domain-containing protein</fullName>
    </submittedName>
</protein>
<evidence type="ECO:0000313" key="4">
    <source>
        <dbReference type="Proteomes" id="UP000038045"/>
    </source>
</evidence>
<dbReference type="GO" id="GO:0005634">
    <property type="term" value="C:nucleus"/>
    <property type="evidence" value="ECO:0007669"/>
    <property type="project" value="TreeGrafter"/>
</dbReference>
<feature type="compositionally biased region" description="Low complexity" evidence="2">
    <location>
        <begin position="78"/>
        <end position="89"/>
    </location>
</feature>
<feature type="compositionally biased region" description="Basic and acidic residues" evidence="2">
    <location>
        <begin position="962"/>
        <end position="975"/>
    </location>
</feature>
<evidence type="ECO:0000313" key="5">
    <source>
        <dbReference type="WBParaSite" id="PTRK_0000115200.1"/>
    </source>
</evidence>
<dbReference type="Proteomes" id="UP000038045">
    <property type="component" value="Unplaced"/>
</dbReference>